<dbReference type="PANTHER" id="PTHR30160:SF1">
    <property type="entry name" value="LIPOPOLYSACCHARIDE 1,2-N-ACETYLGLUCOSAMINETRANSFERASE-RELATED"/>
    <property type="match status" value="1"/>
</dbReference>
<dbReference type="CDD" id="cd03789">
    <property type="entry name" value="GT9_LPS_heptosyltransferase"/>
    <property type="match status" value="1"/>
</dbReference>
<gene>
    <name evidence="3" type="ORF">QM524_10835</name>
</gene>
<evidence type="ECO:0000256" key="2">
    <source>
        <dbReference type="ARBA" id="ARBA00022679"/>
    </source>
</evidence>
<sequence>MGIQRFIDLWKHRYNKYILQQYVPAWRFIQSYLLVRWVKLNNPKKQIIGVLLAEHFGDIVAAEPLSRIIKQKYPNSKVFWIVRKPFRELIDSNPNIDYTIEETNLYQSILTSRHHNFDIFYNLHMPELRLHIPTLTFLTNPYAEQLGIHVKNYFEFGNLLEVFAKVGGLPLSQETPKVYISENDKQKIDQQALPQKFVAIHCHSNFSPKDWQTYHWENLIQRLYTLGYHVVEVGLKSSLNQSLPGYINCCGKFSLLQTAEIIRRAQFFMGVDSGPAHLANAVGTYGLLLFGKFVHFDKYLPYSGGYATNNAIMITDGQKPCADLPFEVVWDVVEKHIQSTSKS</sequence>
<evidence type="ECO:0000313" key="4">
    <source>
        <dbReference type="Proteomes" id="UP001236507"/>
    </source>
</evidence>
<organism evidence="3 4">
    <name type="scientific">Flectobacillus roseus</name>
    <dbReference type="NCBI Taxonomy" id="502259"/>
    <lineage>
        <taxon>Bacteria</taxon>
        <taxon>Pseudomonadati</taxon>
        <taxon>Bacteroidota</taxon>
        <taxon>Cytophagia</taxon>
        <taxon>Cytophagales</taxon>
        <taxon>Flectobacillaceae</taxon>
        <taxon>Flectobacillus</taxon>
    </lineage>
</organism>
<dbReference type="InterPro" id="IPR051199">
    <property type="entry name" value="LPS_LOS_Heptosyltrfase"/>
</dbReference>
<evidence type="ECO:0000256" key="1">
    <source>
        <dbReference type="ARBA" id="ARBA00022676"/>
    </source>
</evidence>
<evidence type="ECO:0000313" key="3">
    <source>
        <dbReference type="EMBL" id="MDI9859703.1"/>
    </source>
</evidence>
<accession>A0ABT6Y811</accession>
<dbReference type="PANTHER" id="PTHR30160">
    <property type="entry name" value="TETRAACYLDISACCHARIDE 4'-KINASE-RELATED"/>
    <property type="match status" value="1"/>
</dbReference>
<dbReference type="EC" id="2.4.-.-" evidence="3"/>
<dbReference type="RefSeq" id="WP_283344593.1">
    <property type="nucleotide sequence ID" value="NZ_JASHIF010000008.1"/>
</dbReference>
<dbReference type="InterPro" id="IPR002201">
    <property type="entry name" value="Glyco_trans_9"/>
</dbReference>
<protein>
    <submittedName>
        <fullName evidence="3">Glycosyltransferase family 9 protein</fullName>
        <ecNumber evidence="3">2.4.-.-</ecNumber>
    </submittedName>
</protein>
<dbReference type="Gene3D" id="3.40.50.2000">
    <property type="entry name" value="Glycogen Phosphorylase B"/>
    <property type="match status" value="2"/>
</dbReference>
<dbReference type="SUPFAM" id="SSF53756">
    <property type="entry name" value="UDP-Glycosyltransferase/glycogen phosphorylase"/>
    <property type="match status" value="1"/>
</dbReference>
<dbReference type="EMBL" id="JASHIF010000008">
    <property type="protein sequence ID" value="MDI9859703.1"/>
    <property type="molecule type" value="Genomic_DNA"/>
</dbReference>
<dbReference type="Pfam" id="PF01075">
    <property type="entry name" value="Glyco_transf_9"/>
    <property type="match status" value="1"/>
</dbReference>
<name>A0ABT6Y811_9BACT</name>
<dbReference type="GO" id="GO:0016757">
    <property type="term" value="F:glycosyltransferase activity"/>
    <property type="evidence" value="ECO:0007669"/>
    <property type="project" value="UniProtKB-KW"/>
</dbReference>
<keyword evidence="4" id="KW-1185">Reference proteome</keyword>
<proteinExistence type="predicted"/>
<keyword evidence="1 3" id="KW-0328">Glycosyltransferase</keyword>
<reference evidence="3 4" key="1">
    <citation type="submission" date="2023-05" db="EMBL/GenBank/DDBJ databases">
        <title>Novel species of genus Flectobacillus isolated from stream in China.</title>
        <authorList>
            <person name="Lu H."/>
        </authorList>
    </citation>
    <scope>NUCLEOTIDE SEQUENCE [LARGE SCALE GENOMIC DNA]</scope>
    <source>
        <strain evidence="3 4">KCTC 42575</strain>
    </source>
</reference>
<dbReference type="Proteomes" id="UP001236507">
    <property type="component" value="Unassembled WGS sequence"/>
</dbReference>
<keyword evidence="2 3" id="KW-0808">Transferase</keyword>
<comment type="caution">
    <text evidence="3">The sequence shown here is derived from an EMBL/GenBank/DDBJ whole genome shotgun (WGS) entry which is preliminary data.</text>
</comment>